<dbReference type="SUPFAM" id="SSF53756">
    <property type="entry name" value="UDP-Glycosyltransferase/glycogen phosphorylase"/>
    <property type="match status" value="1"/>
</dbReference>
<name>A0ABZ2HMK6_9MICO</name>
<comment type="similarity">
    <text evidence="2">Belongs to the CDP-glycerol glycerophosphotransferase family.</text>
</comment>
<reference evidence="7 8" key="1">
    <citation type="submission" date="2024-02" db="EMBL/GenBank/DDBJ databases">
        <authorList>
            <person name="Alasadi S."/>
            <person name="Hussein S.A."/>
        </authorList>
    </citation>
    <scope>NUCLEOTIDE SEQUENCE [LARGE SCALE GENOMIC DNA]</scope>
    <source>
        <strain evidence="7 8">GJ_SRA_44_2022</strain>
    </source>
</reference>
<proteinExistence type="inferred from homology"/>
<evidence type="ECO:0000256" key="5">
    <source>
        <dbReference type="ARBA" id="ARBA00022944"/>
    </source>
</evidence>
<dbReference type="Gene3D" id="3.40.50.12580">
    <property type="match status" value="1"/>
</dbReference>
<keyword evidence="6" id="KW-0472">Membrane</keyword>
<dbReference type="RefSeq" id="WP_338565753.1">
    <property type="nucleotide sequence ID" value="NZ_CP146240.1"/>
</dbReference>
<dbReference type="Gene3D" id="3.40.50.11820">
    <property type="match status" value="1"/>
</dbReference>
<protein>
    <submittedName>
        <fullName evidence="7">CDP-glycerol glycerophosphotransferase family protein</fullName>
    </submittedName>
</protein>
<dbReference type="InterPro" id="IPR043149">
    <property type="entry name" value="TagF_N"/>
</dbReference>
<evidence type="ECO:0000256" key="6">
    <source>
        <dbReference type="ARBA" id="ARBA00023136"/>
    </source>
</evidence>
<dbReference type="PANTHER" id="PTHR37316">
    <property type="entry name" value="TEICHOIC ACID GLYCEROL-PHOSPHATE PRIMASE"/>
    <property type="match status" value="1"/>
</dbReference>
<keyword evidence="5" id="KW-0777">Teichoic acid biosynthesis</keyword>
<accession>A0ABZ2HMK6</accession>
<dbReference type="InterPro" id="IPR043148">
    <property type="entry name" value="TagF_C"/>
</dbReference>
<keyword evidence="4" id="KW-0808">Transferase</keyword>
<dbReference type="Proteomes" id="UP001377573">
    <property type="component" value="Chromosome"/>
</dbReference>
<evidence type="ECO:0000256" key="1">
    <source>
        <dbReference type="ARBA" id="ARBA00004202"/>
    </source>
</evidence>
<dbReference type="InterPro" id="IPR007554">
    <property type="entry name" value="Glycerophosphate_synth"/>
</dbReference>
<organism evidence="7 8">
    <name type="scientific">Microbacterium paraoxydans</name>
    <dbReference type="NCBI Taxonomy" id="199592"/>
    <lineage>
        <taxon>Bacteria</taxon>
        <taxon>Bacillati</taxon>
        <taxon>Actinomycetota</taxon>
        <taxon>Actinomycetes</taxon>
        <taxon>Micrococcales</taxon>
        <taxon>Microbacteriaceae</taxon>
        <taxon>Microbacterium</taxon>
    </lineage>
</organism>
<evidence type="ECO:0000256" key="2">
    <source>
        <dbReference type="ARBA" id="ARBA00010488"/>
    </source>
</evidence>
<comment type="subcellular location">
    <subcellularLocation>
        <location evidence="1">Cell membrane</location>
        <topology evidence="1">Peripheral membrane protein</topology>
    </subcellularLocation>
</comment>
<keyword evidence="3" id="KW-1003">Cell membrane</keyword>
<sequence>MASFSFGTGNAAKLLRIPLYALGRLGTLVVPRGRRWVFGCGAGVGDGALALHRYAAAAGHDTLWLTGSAREAADAEALGLRTVPRGGLRGWWATARAGVLVVTHGLGDVNRYGNGGAFVVQLWHGIPLKRIGLDSPATTQVPAVPGAPILRRLVGLLYRGAAQRIRVLPAASHRARARLESAFGLSDDRVVVTGEPRVDVLSIGAPQERRAHARALLAEAVGAIGDADRVVLYAPTWRDGAPDPSVPTAEEWMRIIRVLEEHDAVLLVRSHPLGDGSYAPPLPTTRVRALPSTVVSDVTPLLPAVDILITDYSSLAYDVGLLAMPVVFLAPDVAEYARTRGFYGRFEEVAASGVATGWEPALARLASLLGDAAAFDEAAGRSATLSAEMHAFRDGQNTRRVYRAIRARGVPAPKGAE</sequence>
<gene>
    <name evidence="7" type="ORF">V8Z62_10940</name>
</gene>
<dbReference type="InterPro" id="IPR051612">
    <property type="entry name" value="Teichoic_Acid_Biosynth"/>
</dbReference>
<evidence type="ECO:0000256" key="4">
    <source>
        <dbReference type="ARBA" id="ARBA00022679"/>
    </source>
</evidence>
<dbReference type="PANTHER" id="PTHR37316:SF3">
    <property type="entry name" value="TEICHOIC ACID GLYCEROL-PHOSPHATE TRANSFERASE"/>
    <property type="match status" value="1"/>
</dbReference>
<evidence type="ECO:0000256" key="3">
    <source>
        <dbReference type="ARBA" id="ARBA00022475"/>
    </source>
</evidence>
<dbReference type="Pfam" id="PF04464">
    <property type="entry name" value="Glyphos_transf"/>
    <property type="match status" value="1"/>
</dbReference>
<evidence type="ECO:0000313" key="7">
    <source>
        <dbReference type="EMBL" id="WWS83819.1"/>
    </source>
</evidence>
<keyword evidence="8" id="KW-1185">Reference proteome</keyword>
<evidence type="ECO:0000313" key="8">
    <source>
        <dbReference type="Proteomes" id="UP001377573"/>
    </source>
</evidence>
<dbReference type="EMBL" id="CP146240">
    <property type="protein sequence ID" value="WWS83819.1"/>
    <property type="molecule type" value="Genomic_DNA"/>
</dbReference>